<dbReference type="EC" id="6.3.2.17" evidence="6"/>
<evidence type="ECO:0000256" key="19">
    <source>
        <dbReference type="ARBA" id="ARBA00049035"/>
    </source>
</evidence>
<evidence type="ECO:0000256" key="15">
    <source>
        <dbReference type="ARBA" id="ARBA00030592"/>
    </source>
</evidence>
<dbReference type="SUPFAM" id="SSF53244">
    <property type="entry name" value="MurD-like peptide ligases, peptide-binding domain"/>
    <property type="match status" value="1"/>
</dbReference>
<evidence type="ECO:0000256" key="12">
    <source>
        <dbReference type="ARBA" id="ARBA00022842"/>
    </source>
</evidence>
<comment type="catalytic activity">
    <reaction evidence="19">
        <text>(6R)-5,10-methylenetetrahydrofolyl-(gamma-L-Glu)(n) + L-glutamate + ATP = (6R)-5,10-methylenetetrahydrofolyl-(gamma-L-Glu)(n+1) + ADP + phosphate + H(+)</text>
        <dbReference type="Rhea" id="RHEA:51912"/>
        <dbReference type="Rhea" id="RHEA-COMP:13257"/>
        <dbReference type="Rhea" id="RHEA-COMP:13258"/>
        <dbReference type="ChEBI" id="CHEBI:15378"/>
        <dbReference type="ChEBI" id="CHEBI:29985"/>
        <dbReference type="ChEBI" id="CHEBI:30616"/>
        <dbReference type="ChEBI" id="CHEBI:43474"/>
        <dbReference type="ChEBI" id="CHEBI:136572"/>
        <dbReference type="ChEBI" id="CHEBI:456216"/>
        <dbReference type="EC" id="6.3.2.17"/>
    </reaction>
</comment>
<evidence type="ECO:0000256" key="2">
    <source>
        <dbReference type="ARBA" id="ARBA00004799"/>
    </source>
</evidence>
<evidence type="ECO:0000256" key="14">
    <source>
        <dbReference type="ARBA" id="ARBA00030048"/>
    </source>
</evidence>
<name>A0A7W8C129_9BACT</name>
<evidence type="ECO:0000256" key="20">
    <source>
        <dbReference type="ARBA" id="ARBA00049161"/>
    </source>
</evidence>
<keyword evidence="13" id="KW-0289">Folate biosynthesis</keyword>
<evidence type="ECO:0000256" key="13">
    <source>
        <dbReference type="ARBA" id="ARBA00022909"/>
    </source>
</evidence>
<dbReference type="InterPro" id="IPR036615">
    <property type="entry name" value="Mur_ligase_C_dom_sf"/>
</dbReference>
<evidence type="ECO:0000256" key="1">
    <source>
        <dbReference type="ARBA" id="ARBA00002714"/>
    </source>
</evidence>
<evidence type="ECO:0000256" key="18">
    <source>
        <dbReference type="ARBA" id="ARBA00047808"/>
    </source>
</evidence>
<comment type="caution">
    <text evidence="23">The sequence shown here is derived from an EMBL/GenBank/DDBJ whole genome shotgun (WGS) entry which is preliminary data.</text>
</comment>
<dbReference type="GO" id="GO:0004326">
    <property type="term" value="F:tetrahydrofolylpolyglutamate synthase activity"/>
    <property type="evidence" value="ECO:0007669"/>
    <property type="project" value="UniProtKB-EC"/>
</dbReference>
<evidence type="ECO:0000313" key="24">
    <source>
        <dbReference type="Proteomes" id="UP000539075"/>
    </source>
</evidence>
<dbReference type="PANTHER" id="PTHR11136:SF0">
    <property type="entry name" value="DIHYDROFOLATE SYNTHETASE-RELATED"/>
    <property type="match status" value="1"/>
</dbReference>
<keyword evidence="9" id="KW-0479">Metal-binding</keyword>
<dbReference type="PIRSF" id="PIRSF001563">
    <property type="entry name" value="Folylpolyglu_synth"/>
    <property type="match status" value="1"/>
</dbReference>
<evidence type="ECO:0000256" key="11">
    <source>
        <dbReference type="ARBA" id="ARBA00022840"/>
    </source>
</evidence>
<keyword evidence="12" id="KW-0460">Magnesium</keyword>
<keyword evidence="8 21" id="KW-0436">Ligase</keyword>
<comment type="pathway">
    <text evidence="3">Cofactor biosynthesis; tetrahydrofolylpolyglutamate biosynthesis.</text>
</comment>
<evidence type="ECO:0000256" key="21">
    <source>
        <dbReference type="PIRNR" id="PIRNR001563"/>
    </source>
</evidence>
<dbReference type="Gene3D" id="3.40.1190.10">
    <property type="entry name" value="Mur-like, catalytic domain"/>
    <property type="match status" value="1"/>
</dbReference>
<dbReference type="NCBIfam" id="TIGR01499">
    <property type="entry name" value="folC"/>
    <property type="match status" value="1"/>
</dbReference>
<evidence type="ECO:0000256" key="4">
    <source>
        <dbReference type="ARBA" id="ARBA00008276"/>
    </source>
</evidence>
<dbReference type="EMBL" id="JACHGO010000001">
    <property type="protein sequence ID" value="MBB5142229.1"/>
    <property type="molecule type" value="Genomic_DNA"/>
</dbReference>
<comment type="function">
    <text evidence="1">Functions in two distinct reactions of the de novo folate biosynthetic pathway. Catalyzes the addition of a glutamate residue to dihydropteroate (7,8-dihydropteroate or H2Pte) to form dihydrofolate (7,8-dihydrofolate monoglutamate or H2Pte-Glu). Also catalyzes successive additions of L-glutamate to tetrahydrofolate or 10-formyltetrahydrofolate or 5,10-methylenetetrahydrofolate, leading to folylpolyglutamate derivatives.</text>
</comment>
<evidence type="ECO:0000256" key="17">
    <source>
        <dbReference type="ARBA" id="ARBA00047493"/>
    </source>
</evidence>
<dbReference type="GO" id="GO:0008841">
    <property type="term" value="F:dihydrofolate synthase activity"/>
    <property type="evidence" value="ECO:0007669"/>
    <property type="project" value="UniProtKB-EC"/>
</dbReference>
<dbReference type="GO" id="GO:0046872">
    <property type="term" value="F:metal ion binding"/>
    <property type="evidence" value="ECO:0007669"/>
    <property type="project" value="UniProtKB-KW"/>
</dbReference>
<keyword evidence="11 21" id="KW-0067">ATP-binding</keyword>
<dbReference type="GO" id="GO:0005737">
    <property type="term" value="C:cytoplasm"/>
    <property type="evidence" value="ECO:0007669"/>
    <property type="project" value="TreeGrafter"/>
</dbReference>
<dbReference type="Pfam" id="PF02875">
    <property type="entry name" value="Mur_ligase_C"/>
    <property type="match status" value="1"/>
</dbReference>
<keyword evidence="10 21" id="KW-0547">Nucleotide-binding</keyword>
<sequence>MSQHFNNFMQIERHLDSLGLFHMDMGLDRMRRALSALGLARPPFVTVQILGTNGKGSTAAFLSSLCAAHGLRTGLYTSPHFVSPTERIRVDGQPWPQELWAAQANKVMSAAPELTYFEFITVLALLAFAEEQVDVAILEAGLGGSHDATTAISADMLCFAPIAMDHKDVLGPNLAAIAADKAGAIRSAAPVCSARQFPQAARVLEAAALAQRAPLVWADAVDTSLELGLLGPHQRNNAGLALAAWQQLAPMLGKNPQYTQLQKQGMAQAFIPGRLQYVPATNGMPPLLLDGAHNPHGMTALIKALQQTGHQPAAVVFSCLGDKDWQTAAGMFKKQLGEVPIFVPTLHNPRAAKAEDVAQFFNGMPPATAQAMPAPPHVTTNAPTDSPTATPLDVNGALSTALARAFAHATSIARSGAKAQPVLITGSLYLLAEFFSLYPAYLSPTASAQGRKAHE</sequence>
<evidence type="ECO:0000259" key="22">
    <source>
        <dbReference type="Pfam" id="PF02875"/>
    </source>
</evidence>
<evidence type="ECO:0000256" key="10">
    <source>
        <dbReference type="ARBA" id="ARBA00022741"/>
    </source>
</evidence>
<reference evidence="23 24" key="1">
    <citation type="submission" date="2020-08" db="EMBL/GenBank/DDBJ databases">
        <title>Genomic Encyclopedia of Type Strains, Phase IV (KMG-IV): sequencing the most valuable type-strain genomes for metagenomic binning, comparative biology and taxonomic classification.</title>
        <authorList>
            <person name="Goeker M."/>
        </authorList>
    </citation>
    <scope>NUCLEOTIDE SEQUENCE [LARGE SCALE GENOMIC DNA]</scope>
    <source>
        <strain evidence="23 24">DSM 11275</strain>
    </source>
</reference>
<dbReference type="Gene3D" id="3.90.190.20">
    <property type="entry name" value="Mur ligase, C-terminal domain"/>
    <property type="match status" value="1"/>
</dbReference>
<dbReference type="AlphaFoldDB" id="A0A7W8C129"/>
<dbReference type="InterPro" id="IPR004101">
    <property type="entry name" value="Mur_ligase_C"/>
</dbReference>
<comment type="catalytic activity">
    <reaction evidence="17">
        <text>(6S)-5,6,7,8-tetrahydrofolyl-(gamma-L-Glu)(n) + L-glutamate + ATP = (6S)-5,6,7,8-tetrahydrofolyl-(gamma-L-Glu)(n+1) + ADP + phosphate + H(+)</text>
        <dbReference type="Rhea" id="RHEA:10580"/>
        <dbReference type="Rhea" id="RHEA-COMP:14738"/>
        <dbReference type="Rhea" id="RHEA-COMP:14740"/>
        <dbReference type="ChEBI" id="CHEBI:15378"/>
        <dbReference type="ChEBI" id="CHEBI:29985"/>
        <dbReference type="ChEBI" id="CHEBI:30616"/>
        <dbReference type="ChEBI" id="CHEBI:43474"/>
        <dbReference type="ChEBI" id="CHEBI:141005"/>
        <dbReference type="ChEBI" id="CHEBI:456216"/>
        <dbReference type="EC" id="6.3.2.17"/>
    </reaction>
</comment>
<evidence type="ECO:0000313" key="23">
    <source>
        <dbReference type="EMBL" id="MBB5142229.1"/>
    </source>
</evidence>
<evidence type="ECO:0000256" key="3">
    <source>
        <dbReference type="ARBA" id="ARBA00005150"/>
    </source>
</evidence>
<comment type="pathway">
    <text evidence="2">Cofactor biosynthesis; tetrahydrofolate biosynthesis; 7,8-dihydrofolate from 2-amino-4-hydroxy-6-hydroxymethyl-7,8-dihydropteridine diphosphate and 4-aminobenzoate: step 2/2.</text>
</comment>
<protein>
    <recommendedName>
        <fullName evidence="7">Dihydrofolate synthase/folylpolyglutamate synthase</fullName>
        <ecNumber evidence="5">6.3.2.12</ecNumber>
        <ecNumber evidence="6">6.3.2.17</ecNumber>
    </recommendedName>
    <alternativeName>
        <fullName evidence="16">Folylpoly-gamma-glutamate synthetase-dihydrofolate synthetase</fullName>
    </alternativeName>
    <alternativeName>
        <fullName evidence="14">Folylpolyglutamate synthetase</fullName>
    </alternativeName>
    <alternativeName>
        <fullName evidence="15">Tetrahydrofolylpolyglutamate synthase</fullName>
    </alternativeName>
</protein>
<evidence type="ECO:0000256" key="8">
    <source>
        <dbReference type="ARBA" id="ARBA00022598"/>
    </source>
</evidence>
<feature type="domain" description="Mur ligase C-terminal" evidence="22">
    <location>
        <begin position="273"/>
        <end position="361"/>
    </location>
</feature>
<comment type="catalytic activity">
    <reaction evidence="20">
        <text>7,8-dihydropteroate + L-glutamate + ATP = 7,8-dihydrofolate + ADP + phosphate + H(+)</text>
        <dbReference type="Rhea" id="RHEA:23584"/>
        <dbReference type="ChEBI" id="CHEBI:15378"/>
        <dbReference type="ChEBI" id="CHEBI:17839"/>
        <dbReference type="ChEBI" id="CHEBI:29985"/>
        <dbReference type="ChEBI" id="CHEBI:30616"/>
        <dbReference type="ChEBI" id="CHEBI:43474"/>
        <dbReference type="ChEBI" id="CHEBI:57451"/>
        <dbReference type="ChEBI" id="CHEBI:456216"/>
        <dbReference type="EC" id="6.3.2.12"/>
    </reaction>
</comment>
<accession>A0A7W8C129</accession>
<evidence type="ECO:0000256" key="7">
    <source>
        <dbReference type="ARBA" id="ARBA00019357"/>
    </source>
</evidence>
<gene>
    <name evidence="23" type="ORF">HNQ38_000292</name>
</gene>
<dbReference type="PANTHER" id="PTHR11136">
    <property type="entry name" value="FOLYLPOLYGLUTAMATE SYNTHASE-RELATED"/>
    <property type="match status" value="1"/>
</dbReference>
<dbReference type="Proteomes" id="UP000539075">
    <property type="component" value="Unassembled WGS sequence"/>
</dbReference>
<dbReference type="InterPro" id="IPR001645">
    <property type="entry name" value="Folylpolyglutamate_synth"/>
</dbReference>
<keyword evidence="24" id="KW-1185">Reference proteome</keyword>
<evidence type="ECO:0000256" key="9">
    <source>
        <dbReference type="ARBA" id="ARBA00022723"/>
    </source>
</evidence>
<dbReference type="GO" id="GO:0005524">
    <property type="term" value="F:ATP binding"/>
    <property type="evidence" value="ECO:0007669"/>
    <property type="project" value="UniProtKB-KW"/>
</dbReference>
<evidence type="ECO:0000256" key="5">
    <source>
        <dbReference type="ARBA" id="ARBA00013023"/>
    </source>
</evidence>
<evidence type="ECO:0000256" key="6">
    <source>
        <dbReference type="ARBA" id="ARBA00013025"/>
    </source>
</evidence>
<dbReference type="EC" id="6.3.2.12" evidence="5"/>
<evidence type="ECO:0000256" key="16">
    <source>
        <dbReference type="ARBA" id="ARBA00032510"/>
    </source>
</evidence>
<organism evidence="23 24">
    <name type="scientific">Desulfovibrio intestinalis</name>
    <dbReference type="NCBI Taxonomy" id="58621"/>
    <lineage>
        <taxon>Bacteria</taxon>
        <taxon>Pseudomonadati</taxon>
        <taxon>Thermodesulfobacteriota</taxon>
        <taxon>Desulfovibrionia</taxon>
        <taxon>Desulfovibrionales</taxon>
        <taxon>Desulfovibrionaceae</taxon>
        <taxon>Desulfovibrio</taxon>
    </lineage>
</organism>
<dbReference type="InterPro" id="IPR036565">
    <property type="entry name" value="Mur-like_cat_sf"/>
</dbReference>
<dbReference type="SUPFAM" id="SSF53623">
    <property type="entry name" value="MurD-like peptide ligases, catalytic domain"/>
    <property type="match status" value="1"/>
</dbReference>
<comment type="similarity">
    <text evidence="4 21">Belongs to the folylpolyglutamate synthase family.</text>
</comment>
<comment type="catalytic activity">
    <reaction evidence="18">
        <text>10-formyltetrahydrofolyl-(gamma-L-Glu)(n) + L-glutamate + ATP = 10-formyltetrahydrofolyl-(gamma-L-Glu)(n+1) + ADP + phosphate + H(+)</text>
        <dbReference type="Rhea" id="RHEA:51904"/>
        <dbReference type="Rhea" id="RHEA-COMP:13088"/>
        <dbReference type="Rhea" id="RHEA-COMP:14300"/>
        <dbReference type="ChEBI" id="CHEBI:15378"/>
        <dbReference type="ChEBI" id="CHEBI:29985"/>
        <dbReference type="ChEBI" id="CHEBI:30616"/>
        <dbReference type="ChEBI" id="CHEBI:43474"/>
        <dbReference type="ChEBI" id="CHEBI:134413"/>
        <dbReference type="ChEBI" id="CHEBI:456216"/>
        <dbReference type="EC" id="6.3.2.17"/>
    </reaction>
</comment>
<dbReference type="RefSeq" id="WP_183717530.1">
    <property type="nucleotide sequence ID" value="NZ_JACHGO010000001.1"/>
</dbReference>
<proteinExistence type="inferred from homology"/>
<dbReference type="GO" id="GO:0046656">
    <property type="term" value="P:folic acid biosynthetic process"/>
    <property type="evidence" value="ECO:0007669"/>
    <property type="project" value="UniProtKB-KW"/>
</dbReference>